<dbReference type="AlphaFoldDB" id="A0A1E7Z8M7"/>
<keyword evidence="1" id="KW-0472">Membrane</keyword>
<keyword evidence="1" id="KW-0812">Transmembrane</keyword>
<dbReference type="OrthoDB" id="5761728at2"/>
<dbReference type="EMBL" id="MDHN01000034">
    <property type="protein sequence ID" value="OFC69903.1"/>
    <property type="molecule type" value="Genomic_DNA"/>
</dbReference>
<accession>A0A1E7Z8M7</accession>
<dbReference type="InterPro" id="IPR011990">
    <property type="entry name" value="TPR-like_helical_dom_sf"/>
</dbReference>
<evidence type="ECO:0000256" key="1">
    <source>
        <dbReference type="SAM" id="Phobius"/>
    </source>
</evidence>
<evidence type="ECO:0000313" key="3">
    <source>
        <dbReference type="Proteomes" id="UP000175691"/>
    </source>
</evidence>
<sequence>MRIAKEVTTLLTGIICAGAVTLLITVLVTLGVSVNNHAEAAVYYPDNNTIIASWERPSDALPDVQTLQQELAQARTLNGSEKVLRKLYRQTQRGLNAQLANPEWHIFHARLLQQQHQFDEAAEVLDNTIRQHRASASALMLLATVEVNRGSPEQARKACQKLAGIGEPTFAAICLLDIDAQQQPDEADYQKLQQLRKFSGLDRAPAIDNWAGEILAAMAMALNKPEEAAGYLSDTDLSAAPISRVALWADIQLELGRASAVIDILTPLIKAPSNVDDAILVRLAQAEATLATNDDWQQIMKQRVTMREWRGDNVHAAQLARYYLDVNADPVKAMHFAKLNWEHGKTWDDKMLLQRANALELRQ</sequence>
<dbReference type="STRING" id="1656094.BFC18_00415"/>
<dbReference type="Pfam" id="PF13432">
    <property type="entry name" value="TPR_16"/>
    <property type="match status" value="1"/>
</dbReference>
<feature type="transmembrane region" description="Helical" evidence="1">
    <location>
        <begin position="7"/>
        <end position="32"/>
    </location>
</feature>
<dbReference type="Gene3D" id="1.25.40.10">
    <property type="entry name" value="Tetratricopeptide repeat domain"/>
    <property type="match status" value="1"/>
</dbReference>
<dbReference type="RefSeq" id="WP_070126352.1">
    <property type="nucleotide sequence ID" value="NZ_MDHN01000034.1"/>
</dbReference>
<organism evidence="2 3">
    <name type="scientific">Alteromonas confluentis</name>
    <dbReference type="NCBI Taxonomy" id="1656094"/>
    <lineage>
        <taxon>Bacteria</taxon>
        <taxon>Pseudomonadati</taxon>
        <taxon>Pseudomonadota</taxon>
        <taxon>Gammaproteobacteria</taxon>
        <taxon>Alteromonadales</taxon>
        <taxon>Alteromonadaceae</taxon>
        <taxon>Alteromonas/Salinimonas group</taxon>
        <taxon>Alteromonas</taxon>
    </lineage>
</organism>
<comment type="caution">
    <text evidence="2">The sequence shown here is derived from an EMBL/GenBank/DDBJ whole genome shotgun (WGS) entry which is preliminary data.</text>
</comment>
<reference evidence="2 3" key="1">
    <citation type="submission" date="2016-08" db="EMBL/GenBank/DDBJ databases">
        <authorList>
            <person name="Seilhamer J.J."/>
        </authorList>
    </citation>
    <scope>NUCLEOTIDE SEQUENCE [LARGE SCALE GENOMIC DNA]</scope>
    <source>
        <strain evidence="2 3">KCTC 42603</strain>
    </source>
</reference>
<dbReference type="SUPFAM" id="SSF48452">
    <property type="entry name" value="TPR-like"/>
    <property type="match status" value="1"/>
</dbReference>
<dbReference type="Proteomes" id="UP000175691">
    <property type="component" value="Unassembled WGS sequence"/>
</dbReference>
<name>A0A1E7Z8M7_9ALTE</name>
<evidence type="ECO:0000313" key="2">
    <source>
        <dbReference type="EMBL" id="OFC69903.1"/>
    </source>
</evidence>
<protein>
    <submittedName>
        <fullName evidence="2">Uncharacterized protein</fullName>
    </submittedName>
</protein>
<keyword evidence="1" id="KW-1133">Transmembrane helix</keyword>
<gene>
    <name evidence="2" type="ORF">BFC18_00415</name>
</gene>
<keyword evidence="3" id="KW-1185">Reference proteome</keyword>
<proteinExistence type="predicted"/>